<proteinExistence type="predicted"/>
<dbReference type="InterPro" id="IPR023203">
    <property type="entry name" value="TTHA0068_sf"/>
</dbReference>
<reference evidence="1" key="1">
    <citation type="submission" date="2019-12" db="EMBL/GenBank/DDBJ databases">
        <title>Whole-genome sequence of Halomicrobium mukohataei pws1.</title>
        <authorList>
            <person name="Verma D.K."/>
            <person name="Gopal K."/>
            <person name="Prasad E.S."/>
        </authorList>
    </citation>
    <scope>NUCLEOTIDE SEQUENCE</scope>
    <source>
        <strain evidence="1">Pws1</strain>
    </source>
</reference>
<gene>
    <name evidence="1" type="ORF">GOC74_02650</name>
</gene>
<sequence length="202" mass="22412">MRDHLRAGVAIYNEGRYHAAHDAWEDHWLDLSQGTDDERLLHGLIQFTAVVHHLDDGNHSGATGLAESGRAYLADLPATYRGIELDAVRSFLGRVATAPREVTPDDAPPLVYEGQRLTYDDLDFEATAVAARVLAEGEDEHAVDAGIEYAREEVAADESGPYAGLIFAFVREPDRRPIVATRLGEHVQRREHRESDVDGLFE</sequence>
<dbReference type="EMBL" id="WOYG01000001">
    <property type="protein sequence ID" value="NLV08832.1"/>
    <property type="molecule type" value="Genomic_DNA"/>
</dbReference>
<dbReference type="AlphaFoldDB" id="A0A847TS13"/>
<dbReference type="SUPFAM" id="SSF140663">
    <property type="entry name" value="TTHA0068-like"/>
    <property type="match status" value="1"/>
</dbReference>
<evidence type="ECO:0000313" key="1">
    <source>
        <dbReference type="EMBL" id="NLV08832.1"/>
    </source>
</evidence>
<comment type="caution">
    <text evidence="1">The sequence shown here is derived from an EMBL/GenBank/DDBJ whole genome shotgun (WGS) entry which is preliminary data.</text>
</comment>
<dbReference type="RefSeq" id="WP_170092790.1">
    <property type="nucleotide sequence ID" value="NZ_WOYG01000001.1"/>
</dbReference>
<dbReference type="Gene3D" id="1.10.3450.10">
    <property type="entry name" value="TTHA0068-like"/>
    <property type="match status" value="1"/>
</dbReference>
<accession>A0A847TS13</accession>
<dbReference type="PANTHER" id="PTHR34796:SF1">
    <property type="entry name" value="EXPRESSED PROTEIN"/>
    <property type="match status" value="1"/>
</dbReference>
<evidence type="ECO:0000313" key="2">
    <source>
        <dbReference type="Proteomes" id="UP000608662"/>
    </source>
</evidence>
<organism evidence="1 2">
    <name type="scientific">Halomicrobium mukohataei</name>
    <dbReference type="NCBI Taxonomy" id="57705"/>
    <lineage>
        <taxon>Archaea</taxon>
        <taxon>Methanobacteriati</taxon>
        <taxon>Methanobacteriota</taxon>
        <taxon>Stenosarchaea group</taxon>
        <taxon>Halobacteria</taxon>
        <taxon>Halobacteriales</taxon>
        <taxon>Haloarculaceae</taxon>
        <taxon>Halomicrobium</taxon>
    </lineage>
</organism>
<dbReference type="InterPro" id="IPR005500">
    <property type="entry name" value="DUF309"/>
</dbReference>
<protein>
    <submittedName>
        <fullName evidence="1">DUF309 domain-containing protein</fullName>
    </submittedName>
</protein>
<dbReference type="PANTHER" id="PTHR34796">
    <property type="entry name" value="EXPRESSED PROTEIN"/>
    <property type="match status" value="1"/>
</dbReference>
<dbReference type="Proteomes" id="UP000608662">
    <property type="component" value="Unassembled WGS sequence"/>
</dbReference>
<name>A0A847TS13_9EURY</name>
<dbReference type="OrthoDB" id="270022at2157"/>
<dbReference type="Pfam" id="PF03745">
    <property type="entry name" value="DUF309"/>
    <property type="match status" value="1"/>
</dbReference>